<dbReference type="Proteomes" id="UP000596123">
    <property type="component" value="Segment"/>
</dbReference>
<dbReference type="EMBL" id="MW366843">
    <property type="protein sequence ID" value="QQO90318.1"/>
    <property type="molecule type" value="Genomic_DNA"/>
</dbReference>
<sequence>MIMDLIVRKGLLVGNLPELMHDCLYEIHAPRGRRMFVIVNQTVYGDSLEVDSADPINHSRNFSQSYLRLSDTVVGSLLDISARWCCFNSTSVGYMPPQDKVTTFFCPTESHSGGLLVYNDGHGSFFAIPAKIASSPLLVSDDRGD</sequence>
<protein>
    <submittedName>
        <fullName evidence="1">Uncharacterized protein</fullName>
    </submittedName>
</protein>
<organism evidence="1 2">
    <name type="scientific">Erwinia phage pEa_SNUABM_5</name>
    <dbReference type="NCBI Taxonomy" id="2797313"/>
    <lineage>
        <taxon>Viruses</taxon>
        <taxon>Duplodnaviria</taxon>
        <taxon>Heunggongvirae</taxon>
        <taxon>Uroviricota</taxon>
        <taxon>Caudoviricetes</taxon>
        <taxon>Rivsvirus</taxon>
        <taxon>Rivsvirus SNUABM5</taxon>
    </lineage>
</organism>
<proteinExistence type="predicted"/>
<evidence type="ECO:0000313" key="2">
    <source>
        <dbReference type="Proteomes" id="UP000596123"/>
    </source>
</evidence>
<name>A0A7T8IVW9_9CAUD</name>
<accession>A0A7T8IVW9</accession>
<keyword evidence="2" id="KW-1185">Reference proteome</keyword>
<reference evidence="1 2" key="1">
    <citation type="submission" date="2020-12" db="EMBL/GenBank/DDBJ databases">
        <title>Complete genome sequence of Erwinia phage pEa_SNUABM_5.</title>
        <authorList>
            <person name="Kim S.G."/>
            <person name="Lee S.B."/>
            <person name="Kwon J."/>
            <person name="Park S.C."/>
        </authorList>
    </citation>
    <scope>NUCLEOTIDE SEQUENCE [LARGE SCALE GENOMIC DNA]</scope>
</reference>
<evidence type="ECO:0000313" key="1">
    <source>
        <dbReference type="EMBL" id="QQO90318.1"/>
    </source>
</evidence>
<gene>
    <name evidence="1" type="ORF">pEaSNUABM5_00176</name>
</gene>